<keyword evidence="2" id="KW-1185">Reference proteome</keyword>
<dbReference type="InParanoid" id="A0A0C3NET5"/>
<accession>A0A0C3NET5</accession>
<dbReference type="HOGENOM" id="CLU_1360915_0_0_1"/>
<reference evidence="1 2" key="1">
    <citation type="submission" date="2014-04" db="EMBL/GenBank/DDBJ databases">
        <authorList>
            <consortium name="DOE Joint Genome Institute"/>
            <person name="Kuo A."/>
            <person name="Kohler A."/>
            <person name="Costa M.D."/>
            <person name="Nagy L.G."/>
            <person name="Floudas D."/>
            <person name="Copeland A."/>
            <person name="Barry K.W."/>
            <person name="Cichocki N."/>
            <person name="Veneault-Fourrey C."/>
            <person name="LaButti K."/>
            <person name="Lindquist E.A."/>
            <person name="Lipzen A."/>
            <person name="Lundell T."/>
            <person name="Morin E."/>
            <person name="Murat C."/>
            <person name="Sun H."/>
            <person name="Tunlid A."/>
            <person name="Henrissat B."/>
            <person name="Grigoriev I.V."/>
            <person name="Hibbett D.S."/>
            <person name="Martin F."/>
            <person name="Nordberg H.P."/>
            <person name="Cantor M.N."/>
            <person name="Hua S.X."/>
        </authorList>
    </citation>
    <scope>NUCLEOTIDE SEQUENCE [LARGE SCALE GENOMIC DNA]</scope>
    <source>
        <strain evidence="1 2">Marx 270</strain>
    </source>
</reference>
<evidence type="ECO:0000313" key="1">
    <source>
        <dbReference type="EMBL" id="KIN94023.1"/>
    </source>
</evidence>
<sequence>MTSAFDTPASTAPPITLTIPTPPPSLSLLDMTHALNAHHCEDMQSMDPNFIPPSAPSSFLLHASAGSSLSSAITSISHGERKAGSVVMSEGGSKHSWPPLAKACAEEDCSSFITAITSRLDNFTHAITAPLPPPPTTNPLVNAAMDYINNMLQLSTDDWIDIGDYLSIRSQ</sequence>
<dbReference type="EMBL" id="KN832118">
    <property type="protein sequence ID" value="KIN94023.1"/>
    <property type="molecule type" value="Genomic_DNA"/>
</dbReference>
<dbReference type="AlphaFoldDB" id="A0A0C3NET5"/>
<reference evidence="2" key="2">
    <citation type="submission" date="2015-01" db="EMBL/GenBank/DDBJ databases">
        <title>Evolutionary Origins and Diversification of the Mycorrhizal Mutualists.</title>
        <authorList>
            <consortium name="DOE Joint Genome Institute"/>
            <consortium name="Mycorrhizal Genomics Consortium"/>
            <person name="Kohler A."/>
            <person name="Kuo A."/>
            <person name="Nagy L.G."/>
            <person name="Floudas D."/>
            <person name="Copeland A."/>
            <person name="Barry K.W."/>
            <person name="Cichocki N."/>
            <person name="Veneault-Fourrey C."/>
            <person name="LaButti K."/>
            <person name="Lindquist E.A."/>
            <person name="Lipzen A."/>
            <person name="Lundell T."/>
            <person name="Morin E."/>
            <person name="Murat C."/>
            <person name="Riley R."/>
            <person name="Ohm R."/>
            <person name="Sun H."/>
            <person name="Tunlid A."/>
            <person name="Henrissat B."/>
            <person name="Grigoriev I.V."/>
            <person name="Hibbett D.S."/>
            <person name="Martin F."/>
        </authorList>
    </citation>
    <scope>NUCLEOTIDE SEQUENCE [LARGE SCALE GENOMIC DNA]</scope>
    <source>
        <strain evidence="2">Marx 270</strain>
    </source>
</reference>
<protein>
    <submittedName>
        <fullName evidence="1">Uncharacterized protein</fullName>
    </submittedName>
</protein>
<dbReference type="Proteomes" id="UP000054217">
    <property type="component" value="Unassembled WGS sequence"/>
</dbReference>
<proteinExistence type="predicted"/>
<gene>
    <name evidence="1" type="ORF">M404DRAFT_35464</name>
</gene>
<name>A0A0C3NET5_PISTI</name>
<organism evidence="1 2">
    <name type="scientific">Pisolithus tinctorius Marx 270</name>
    <dbReference type="NCBI Taxonomy" id="870435"/>
    <lineage>
        <taxon>Eukaryota</taxon>
        <taxon>Fungi</taxon>
        <taxon>Dikarya</taxon>
        <taxon>Basidiomycota</taxon>
        <taxon>Agaricomycotina</taxon>
        <taxon>Agaricomycetes</taxon>
        <taxon>Agaricomycetidae</taxon>
        <taxon>Boletales</taxon>
        <taxon>Sclerodermatineae</taxon>
        <taxon>Pisolithaceae</taxon>
        <taxon>Pisolithus</taxon>
    </lineage>
</organism>
<evidence type="ECO:0000313" key="2">
    <source>
        <dbReference type="Proteomes" id="UP000054217"/>
    </source>
</evidence>